<dbReference type="EMBL" id="JALJOR010000008">
    <property type="protein sequence ID" value="KAK9813098.1"/>
    <property type="molecule type" value="Genomic_DNA"/>
</dbReference>
<dbReference type="AlphaFoldDB" id="A0AAW1PY29"/>
<comment type="caution">
    <text evidence="2">The sequence shown here is derived from an EMBL/GenBank/DDBJ whole genome shotgun (WGS) entry which is preliminary data.</text>
</comment>
<evidence type="ECO:0000256" key="1">
    <source>
        <dbReference type="SAM" id="MobiDB-lite"/>
    </source>
</evidence>
<accession>A0AAW1PY29</accession>
<gene>
    <name evidence="2" type="ORF">WJX72_008995</name>
</gene>
<organism evidence="2 3">
    <name type="scientific">[Myrmecia] bisecta</name>
    <dbReference type="NCBI Taxonomy" id="41462"/>
    <lineage>
        <taxon>Eukaryota</taxon>
        <taxon>Viridiplantae</taxon>
        <taxon>Chlorophyta</taxon>
        <taxon>core chlorophytes</taxon>
        <taxon>Trebouxiophyceae</taxon>
        <taxon>Trebouxiales</taxon>
        <taxon>Trebouxiaceae</taxon>
        <taxon>Myrmecia</taxon>
    </lineage>
</organism>
<feature type="region of interest" description="Disordered" evidence="1">
    <location>
        <begin position="1"/>
        <end position="58"/>
    </location>
</feature>
<protein>
    <submittedName>
        <fullName evidence="2">Uncharacterized protein</fullName>
    </submittedName>
</protein>
<name>A0AAW1PY29_9CHLO</name>
<keyword evidence="3" id="KW-1185">Reference proteome</keyword>
<evidence type="ECO:0000313" key="3">
    <source>
        <dbReference type="Proteomes" id="UP001489004"/>
    </source>
</evidence>
<sequence length="109" mass="11674">MAVALPRKAGKPGSNALSQSTEECKKVRQRTKTTGKQPARTGQLSRRPGPQNPFQELGDALLSPLPLDVQQDIRHSLGNIANFFGGITGGVMRAFQPNPQTKVAAAGRR</sequence>
<evidence type="ECO:0000313" key="2">
    <source>
        <dbReference type="EMBL" id="KAK9813098.1"/>
    </source>
</evidence>
<dbReference type="Proteomes" id="UP001489004">
    <property type="component" value="Unassembled WGS sequence"/>
</dbReference>
<proteinExistence type="predicted"/>
<reference evidence="2 3" key="1">
    <citation type="journal article" date="2024" name="Nat. Commun.">
        <title>Phylogenomics reveals the evolutionary origins of lichenization in chlorophyte algae.</title>
        <authorList>
            <person name="Puginier C."/>
            <person name="Libourel C."/>
            <person name="Otte J."/>
            <person name="Skaloud P."/>
            <person name="Haon M."/>
            <person name="Grisel S."/>
            <person name="Petersen M."/>
            <person name="Berrin J.G."/>
            <person name="Delaux P.M."/>
            <person name="Dal Grande F."/>
            <person name="Keller J."/>
        </authorList>
    </citation>
    <scope>NUCLEOTIDE SEQUENCE [LARGE SCALE GENOMIC DNA]</scope>
    <source>
        <strain evidence="2 3">SAG 2043</strain>
    </source>
</reference>
<feature type="compositionally biased region" description="Polar residues" evidence="1">
    <location>
        <begin position="34"/>
        <end position="44"/>
    </location>
</feature>